<dbReference type="OrthoDB" id="9897780at2"/>
<organism evidence="1 2">
    <name type="scientific">Ornatilinea apprima</name>
    <dbReference type="NCBI Taxonomy" id="1134406"/>
    <lineage>
        <taxon>Bacteria</taxon>
        <taxon>Bacillati</taxon>
        <taxon>Chloroflexota</taxon>
        <taxon>Anaerolineae</taxon>
        <taxon>Anaerolineales</taxon>
        <taxon>Anaerolineaceae</taxon>
        <taxon>Ornatilinea</taxon>
    </lineage>
</organism>
<evidence type="ECO:0000313" key="1">
    <source>
        <dbReference type="EMBL" id="KPL81006.1"/>
    </source>
</evidence>
<proteinExistence type="predicted"/>
<protein>
    <recommendedName>
        <fullName evidence="3">Peptidase C39-like domain-containing protein</fullName>
    </recommendedName>
</protein>
<dbReference type="RefSeq" id="WP_075060939.1">
    <property type="nucleotide sequence ID" value="NZ_LGCL01000002.1"/>
</dbReference>
<dbReference type="Proteomes" id="UP000050417">
    <property type="component" value="Unassembled WGS sequence"/>
</dbReference>
<evidence type="ECO:0008006" key="3">
    <source>
        <dbReference type="Google" id="ProtNLM"/>
    </source>
</evidence>
<keyword evidence="2" id="KW-1185">Reference proteome</keyword>
<dbReference type="EMBL" id="LGCL01000002">
    <property type="protein sequence ID" value="KPL81006.1"/>
    <property type="molecule type" value="Genomic_DNA"/>
</dbReference>
<gene>
    <name evidence="1" type="ORF">ADN00_00190</name>
</gene>
<accession>A0A0P6XY33</accession>
<name>A0A0P6XY33_9CHLR</name>
<dbReference type="Gene3D" id="3.90.70.10">
    <property type="entry name" value="Cysteine proteinases"/>
    <property type="match status" value="1"/>
</dbReference>
<sequence length="185" mass="21401">MIESSHTPKYLQKHQFQGQSNDCGPYCTAILLNYMQKTDIRGEQLGELMNKIAWKGLFPVIQRIKNWATFPWGVCEQFGAHGVKARWRLFTRPEILLSNLVRNIHTILIIGELRPKPWAHYLILSAYDAQKGWGFINSALSSPKVDWIPEAKFERMWRAYGRISISIEPVSPRPDEELPDSDPNH</sequence>
<dbReference type="AlphaFoldDB" id="A0A0P6XY33"/>
<reference evidence="1 2" key="1">
    <citation type="submission" date="2015-07" db="EMBL/GenBank/DDBJ databases">
        <title>Genome sequence of Ornatilinea apprima DSM 23815.</title>
        <authorList>
            <person name="Hemp J."/>
            <person name="Ward L.M."/>
            <person name="Pace L.A."/>
            <person name="Fischer W.W."/>
        </authorList>
    </citation>
    <scope>NUCLEOTIDE SEQUENCE [LARGE SCALE GENOMIC DNA]</scope>
    <source>
        <strain evidence="1 2">P3M-1</strain>
    </source>
</reference>
<evidence type="ECO:0000313" key="2">
    <source>
        <dbReference type="Proteomes" id="UP000050417"/>
    </source>
</evidence>
<comment type="caution">
    <text evidence="1">The sequence shown here is derived from an EMBL/GenBank/DDBJ whole genome shotgun (WGS) entry which is preliminary data.</text>
</comment>